<dbReference type="UniPathway" id="UPA00077">
    <property type="reaction ID" value="UER00154"/>
</dbReference>
<dbReference type="InterPro" id="IPR006157">
    <property type="entry name" value="FolB_dom"/>
</dbReference>
<name>A0A220VDK6_9GAMM</name>
<comment type="function">
    <text evidence="8">Catalyzes the conversion of 7,8-dihydroneopterin to 6-hydroxymethyl-7,8-dihydropterin.</text>
</comment>
<dbReference type="KEGG" id="pmai:CF386_04390"/>
<gene>
    <name evidence="10" type="primary">folB</name>
    <name evidence="10" type="ORF">CF386_04390</name>
</gene>
<comment type="catalytic activity">
    <reaction evidence="1">
        <text>7,8-dihydroneopterin = 7,8-dihydromonapterin</text>
        <dbReference type="Rhea" id="RHEA:45328"/>
        <dbReference type="ChEBI" id="CHEBI:17001"/>
        <dbReference type="ChEBI" id="CHEBI:71175"/>
        <dbReference type="EC" id="5.1.99.8"/>
    </reaction>
</comment>
<evidence type="ECO:0000256" key="8">
    <source>
        <dbReference type="RuleBase" id="RU362079"/>
    </source>
</evidence>
<keyword evidence="6" id="KW-0413">Isomerase</keyword>
<evidence type="ECO:0000256" key="6">
    <source>
        <dbReference type="ARBA" id="ARBA00023235"/>
    </source>
</evidence>
<dbReference type="FunFam" id="3.30.1130.10:FF:000002">
    <property type="entry name" value="7,8-dihydroneopterin aldolase"/>
    <property type="match status" value="1"/>
</dbReference>
<feature type="domain" description="Dihydroneopterin aldolase/epimerase" evidence="9">
    <location>
        <begin position="10"/>
        <end position="120"/>
    </location>
</feature>
<comment type="catalytic activity">
    <reaction evidence="2 8">
        <text>7,8-dihydroneopterin = 6-hydroxymethyl-7,8-dihydropterin + glycolaldehyde</text>
        <dbReference type="Rhea" id="RHEA:10540"/>
        <dbReference type="ChEBI" id="CHEBI:17001"/>
        <dbReference type="ChEBI" id="CHEBI:17071"/>
        <dbReference type="ChEBI" id="CHEBI:44841"/>
        <dbReference type="EC" id="4.1.2.25"/>
    </reaction>
</comment>
<evidence type="ECO:0000256" key="1">
    <source>
        <dbReference type="ARBA" id="ARBA00000693"/>
    </source>
</evidence>
<dbReference type="NCBIfam" id="TIGR00526">
    <property type="entry name" value="folB_dom"/>
    <property type="match status" value="1"/>
</dbReference>
<dbReference type="PANTHER" id="PTHR42844">
    <property type="entry name" value="DIHYDRONEOPTERIN ALDOLASE 1-RELATED"/>
    <property type="match status" value="1"/>
</dbReference>
<dbReference type="GO" id="GO:0046654">
    <property type="term" value="P:tetrahydrofolate biosynthetic process"/>
    <property type="evidence" value="ECO:0007669"/>
    <property type="project" value="UniProtKB-UniRule"/>
</dbReference>
<dbReference type="NCBIfam" id="TIGR00525">
    <property type="entry name" value="folB"/>
    <property type="match status" value="1"/>
</dbReference>
<dbReference type="SMART" id="SM00905">
    <property type="entry name" value="FolB"/>
    <property type="match status" value="1"/>
</dbReference>
<keyword evidence="5 8" id="KW-0289">Folate biosynthesis</keyword>
<comment type="pathway">
    <text evidence="3 8">Cofactor biosynthesis; tetrahydrofolate biosynthesis; 2-amino-4-hydroxy-6-hydroxymethyl-7,8-dihydropteridine diphosphate from 7,8-dihydroneopterin triphosphate: step 3/4.</text>
</comment>
<evidence type="ECO:0000256" key="5">
    <source>
        <dbReference type="ARBA" id="ARBA00022909"/>
    </source>
</evidence>
<evidence type="ECO:0000313" key="10">
    <source>
        <dbReference type="EMBL" id="ASK78306.1"/>
    </source>
</evidence>
<dbReference type="AlphaFoldDB" id="A0A220VDK6"/>
<dbReference type="InterPro" id="IPR043133">
    <property type="entry name" value="GTP-CH-I_C/QueF"/>
</dbReference>
<dbReference type="Gene3D" id="3.30.1130.10">
    <property type="match status" value="1"/>
</dbReference>
<dbReference type="SUPFAM" id="SSF55620">
    <property type="entry name" value="Tetrahydrobiopterin biosynthesis enzymes-like"/>
    <property type="match status" value="1"/>
</dbReference>
<evidence type="ECO:0000256" key="4">
    <source>
        <dbReference type="ARBA" id="ARBA00005708"/>
    </source>
</evidence>
<evidence type="ECO:0000256" key="2">
    <source>
        <dbReference type="ARBA" id="ARBA00001353"/>
    </source>
</evidence>
<dbReference type="OrthoDB" id="9810587at2"/>
<dbReference type="GO" id="GO:0004150">
    <property type="term" value="F:dihydroneopterin aldolase activity"/>
    <property type="evidence" value="ECO:0007669"/>
    <property type="project" value="UniProtKB-UniRule"/>
</dbReference>
<dbReference type="RefSeq" id="WP_089073214.1">
    <property type="nucleotide sequence ID" value="NZ_CBCSAM010000011.1"/>
</dbReference>
<proteinExistence type="inferred from homology"/>
<protein>
    <recommendedName>
        <fullName evidence="8">7,8-dihydroneopterin aldolase</fullName>
        <ecNumber evidence="8">4.1.2.25</ecNumber>
    </recommendedName>
</protein>
<evidence type="ECO:0000313" key="11">
    <source>
        <dbReference type="Proteomes" id="UP000242175"/>
    </source>
</evidence>
<dbReference type="GO" id="GO:0016853">
    <property type="term" value="F:isomerase activity"/>
    <property type="evidence" value="ECO:0007669"/>
    <property type="project" value="UniProtKB-KW"/>
</dbReference>
<dbReference type="Pfam" id="PF02152">
    <property type="entry name" value="FolB"/>
    <property type="match status" value="1"/>
</dbReference>
<comment type="similarity">
    <text evidence="4 8">Belongs to the DHNA family.</text>
</comment>
<dbReference type="InterPro" id="IPR006156">
    <property type="entry name" value="Dihydroneopterin_aldolase"/>
</dbReference>
<dbReference type="Proteomes" id="UP000242175">
    <property type="component" value="Chromosome large"/>
</dbReference>
<evidence type="ECO:0000256" key="3">
    <source>
        <dbReference type="ARBA" id="ARBA00005013"/>
    </source>
</evidence>
<evidence type="ECO:0000259" key="9">
    <source>
        <dbReference type="SMART" id="SM00905"/>
    </source>
</evidence>
<sequence length="126" mass="14243">MQSFDENDIVFIKSLEVHTIIGIYDWEQETKQKLLIDIEASHDNTVPAKTDNIEDAVDYEFISTSIVKLFQNTKYQLIETVAEVCANWILTHTKSKTVKITVSKPDAISAAMNVGVQIARSKINKN</sequence>
<accession>A0A220VDK6</accession>
<dbReference type="PANTHER" id="PTHR42844:SF1">
    <property type="entry name" value="DIHYDRONEOPTERIN ALDOLASE 1-RELATED"/>
    <property type="match status" value="1"/>
</dbReference>
<dbReference type="GO" id="GO:0005737">
    <property type="term" value="C:cytoplasm"/>
    <property type="evidence" value="ECO:0007669"/>
    <property type="project" value="TreeGrafter"/>
</dbReference>
<keyword evidence="11" id="KW-1185">Reference proteome</keyword>
<keyword evidence="7 8" id="KW-0456">Lyase</keyword>
<organism evidence="10 11">
    <name type="scientific">Paraphotobacterium marinum</name>
    <dbReference type="NCBI Taxonomy" id="1755811"/>
    <lineage>
        <taxon>Bacteria</taxon>
        <taxon>Pseudomonadati</taxon>
        <taxon>Pseudomonadota</taxon>
        <taxon>Gammaproteobacteria</taxon>
        <taxon>Vibrionales</taxon>
        <taxon>Vibrionaceae</taxon>
        <taxon>Paraphotobacterium</taxon>
    </lineage>
</organism>
<reference evidence="10 11" key="1">
    <citation type="journal article" date="2016" name="Int. J. Syst. Evol. Microbiol.">
        <title>Paraphotobacterium marinum gen. nov., sp. nov., a member of the family Vibrionaceae, isolated from surface seawater.</title>
        <authorList>
            <person name="Huang Z."/>
            <person name="Dong C."/>
            <person name="Shao Z."/>
        </authorList>
    </citation>
    <scope>NUCLEOTIDE SEQUENCE [LARGE SCALE GENOMIC DNA]</scope>
    <source>
        <strain evidence="10 11">NSCS20N07D</strain>
    </source>
</reference>
<dbReference type="EC" id="4.1.2.25" evidence="8"/>
<evidence type="ECO:0000256" key="7">
    <source>
        <dbReference type="ARBA" id="ARBA00023239"/>
    </source>
</evidence>
<dbReference type="EMBL" id="CP022355">
    <property type="protein sequence ID" value="ASK78306.1"/>
    <property type="molecule type" value="Genomic_DNA"/>
</dbReference>
<dbReference type="GO" id="GO:0046656">
    <property type="term" value="P:folic acid biosynthetic process"/>
    <property type="evidence" value="ECO:0007669"/>
    <property type="project" value="UniProtKB-UniRule"/>
</dbReference>